<sequence precursor="true">MHLLKGYKKILFALVLSFSSLSFAYEYPVVGEYSRYYDDVFRAVKDGKCESMDAELKALYDNEGVSPAIYVSICYFEKKDDKAYDTLSMMLSQQEYDEVLYVVEAEQDKGNHDARLLKYRGLAYYNVGALNPAVNDLEEYLTTTSDTEALYSLADIKISLRDFNGAEAVLERSPSKDGDYYYRKGRVEVFRGNNFSAVKNLRMVDASAGKIYNDANLLIGDICTSSKRYYCAEKQYRLVGSSEEYAASAQEKMEKLEKSKKRFSGFFSLGGQYDSNVTSVDEDELAGASEVSSLRLYAVADLRINFYPAFADSLTVGTMHYGTSNENIHDYDMSMHKVYFQMKHSYDSFEVMLPKITASVIDFGGEKYSTTVTAEAYGAYKLDNWTFTVPVKLSRVNYTQSTSSDDLSKDGYKYEGALEVSRRFLQKYTAKVKAGYGHDEAEGKYKVKDDTMFDASISMRLLPRLIPTLAFSYANYDYSNIDREDDYYSYSLKAIYVLTPNVFLGAGMTFTKTDSTNDVYDYTKTVSEVSVSYAF</sequence>
<dbReference type="Gene3D" id="1.25.40.10">
    <property type="entry name" value="Tetratricopeptide repeat domain"/>
    <property type="match status" value="1"/>
</dbReference>
<dbReference type="InParanoid" id="D4H4F9"/>
<organism evidence="2 3">
    <name type="scientific">Denitrovibrio acetiphilus (strain DSM 12809 / NBRC 114555 / N2460)</name>
    <dbReference type="NCBI Taxonomy" id="522772"/>
    <lineage>
        <taxon>Bacteria</taxon>
        <taxon>Pseudomonadati</taxon>
        <taxon>Deferribacterota</taxon>
        <taxon>Deferribacteres</taxon>
        <taxon>Deferribacterales</taxon>
        <taxon>Geovibrionaceae</taxon>
        <taxon>Denitrovibrio</taxon>
    </lineage>
</organism>
<evidence type="ECO:0000313" key="3">
    <source>
        <dbReference type="Proteomes" id="UP000002012"/>
    </source>
</evidence>
<evidence type="ECO:0000313" key="2">
    <source>
        <dbReference type="EMBL" id="ADD69288.1"/>
    </source>
</evidence>
<dbReference type="EMBL" id="CP001968">
    <property type="protein sequence ID" value="ADD69288.1"/>
    <property type="molecule type" value="Genomic_DNA"/>
</dbReference>
<dbReference type="SUPFAM" id="SSF48452">
    <property type="entry name" value="TPR-like"/>
    <property type="match status" value="1"/>
</dbReference>
<dbReference type="Proteomes" id="UP000002012">
    <property type="component" value="Chromosome"/>
</dbReference>
<keyword evidence="1" id="KW-0732">Signal</keyword>
<dbReference type="SUPFAM" id="SSF56935">
    <property type="entry name" value="Porins"/>
    <property type="match status" value="1"/>
</dbReference>
<dbReference type="eggNOG" id="ENOG50309CZ">
    <property type="taxonomic scope" value="Bacteria"/>
</dbReference>
<dbReference type="AlphaFoldDB" id="D4H4F9"/>
<dbReference type="KEGG" id="dap:Dacet_2528"/>
<dbReference type="InterPro" id="IPR018759">
    <property type="entry name" value="BBP2_2"/>
</dbReference>
<evidence type="ECO:0008006" key="4">
    <source>
        <dbReference type="Google" id="ProtNLM"/>
    </source>
</evidence>
<dbReference type="RefSeq" id="WP_013011789.1">
    <property type="nucleotide sequence ID" value="NC_013943.1"/>
</dbReference>
<dbReference type="OrthoDB" id="9782720at2"/>
<feature type="chain" id="PRO_5003057640" description="TPR repeat-containing protein" evidence="1">
    <location>
        <begin position="25"/>
        <end position="535"/>
    </location>
</feature>
<dbReference type="HOGENOM" id="CLU_508737_0_0_0"/>
<dbReference type="STRING" id="522772.Dacet_2528"/>
<reference evidence="2 3" key="1">
    <citation type="journal article" date="2010" name="Stand. Genomic Sci.">
        <title>Complete genome sequence of Denitrovibrio acetiphilus type strain (N2460).</title>
        <authorList>
            <person name="Kiss H."/>
            <person name="Lang E."/>
            <person name="Lapidus A."/>
            <person name="Copeland A."/>
            <person name="Nolan M."/>
            <person name="Glavina Del Rio T."/>
            <person name="Chen F."/>
            <person name="Lucas S."/>
            <person name="Tice H."/>
            <person name="Cheng J.F."/>
            <person name="Han C."/>
            <person name="Goodwin L."/>
            <person name="Pitluck S."/>
            <person name="Liolios K."/>
            <person name="Pati A."/>
            <person name="Ivanova N."/>
            <person name="Mavromatis K."/>
            <person name="Chen A."/>
            <person name="Palaniappan K."/>
            <person name="Land M."/>
            <person name="Hauser L."/>
            <person name="Chang Y.J."/>
            <person name="Jeffries C.D."/>
            <person name="Detter J.C."/>
            <person name="Brettin T."/>
            <person name="Spring S."/>
            <person name="Rohde M."/>
            <person name="Goker M."/>
            <person name="Woyke T."/>
            <person name="Bristow J."/>
            <person name="Eisen J.A."/>
            <person name="Markowitz V."/>
            <person name="Hugenholtz P."/>
            <person name="Kyrpides N.C."/>
            <person name="Klenk H.P."/>
        </authorList>
    </citation>
    <scope>NUCLEOTIDE SEQUENCE [LARGE SCALE GENOMIC DNA]</scope>
    <source>
        <strain evidence="3">DSM 12809 / NBRC 114555 / N2460</strain>
    </source>
</reference>
<name>D4H4F9_DENA2</name>
<gene>
    <name evidence="2" type="ordered locus">Dacet_2528</name>
</gene>
<protein>
    <recommendedName>
        <fullName evidence="4">TPR repeat-containing protein</fullName>
    </recommendedName>
</protein>
<feature type="signal peptide" evidence="1">
    <location>
        <begin position="1"/>
        <end position="24"/>
    </location>
</feature>
<accession>D4H4F9</accession>
<dbReference type="Pfam" id="PF10082">
    <property type="entry name" value="BBP2_2"/>
    <property type="match status" value="1"/>
</dbReference>
<dbReference type="InterPro" id="IPR011990">
    <property type="entry name" value="TPR-like_helical_dom_sf"/>
</dbReference>
<proteinExistence type="predicted"/>
<evidence type="ECO:0000256" key="1">
    <source>
        <dbReference type="SAM" id="SignalP"/>
    </source>
</evidence>
<keyword evidence="3" id="KW-1185">Reference proteome</keyword>
<dbReference type="PaxDb" id="522772-Dacet_2528"/>